<accession>F2E0J7</accession>
<dbReference type="AlphaFoldDB" id="F2E0J7"/>
<reference evidence="1" key="1">
    <citation type="journal article" date="2011" name="Plant Physiol.">
        <title>Comprehensive sequence analysis of 24,783 barley full-length cDNAs derived from 12 clone libraries.</title>
        <authorList>
            <person name="Matsumoto T."/>
            <person name="Tanaka T."/>
            <person name="Sakai H."/>
            <person name="Amano N."/>
            <person name="Kanamori H."/>
            <person name="Kurita K."/>
            <person name="Kikuta A."/>
            <person name="Kamiya K."/>
            <person name="Yamamoto M."/>
            <person name="Ikawa H."/>
            <person name="Fujii N."/>
            <person name="Hori K."/>
            <person name="Itoh T."/>
            <person name="Sato K."/>
        </authorList>
    </citation>
    <scope>NUCLEOTIDE SEQUENCE</scope>
    <source>
        <tissue evidence="1">Shoot and root</tissue>
    </source>
</reference>
<dbReference type="EMBL" id="AK369668">
    <property type="protein sequence ID" value="BAK00869.1"/>
    <property type="molecule type" value="mRNA"/>
</dbReference>
<sequence length="94" mass="10034">MVVHGGYGALKEVAETLLHTAAGARGHLRLRRSGGADALHPDTKADKDGGAGRCLDEGERLLLFHKSVHRHVFVAGRAATRAGDLGCGCRRLRR</sequence>
<organism evidence="1">
    <name type="scientific">Hordeum vulgare subsp. vulgare</name>
    <name type="common">Domesticated barley</name>
    <dbReference type="NCBI Taxonomy" id="112509"/>
    <lineage>
        <taxon>Eukaryota</taxon>
        <taxon>Viridiplantae</taxon>
        <taxon>Streptophyta</taxon>
        <taxon>Embryophyta</taxon>
        <taxon>Tracheophyta</taxon>
        <taxon>Spermatophyta</taxon>
        <taxon>Magnoliopsida</taxon>
        <taxon>Liliopsida</taxon>
        <taxon>Poales</taxon>
        <taxon>Poaceae</taxon>
        <taxon>BOP clade</taxon>
        <taxon>Pooideae</taxon>
        <taxon>Triticodae</taxon>
        <taxon>Triticeae</taxon>
        <taxon>Hordeinae</taxon>
        <taxon>Hordeum</taxon>
    </lineage>
</organism>
<name>F2E0J7_HORVV</name>
<evidence type="ECO:0000313" key="1">
    <source>
        <dbReference type="EMBL" id="BAK00869.1"/>
    </source>
</evidence>
<protein>
    <submittedName>
        <fullName evidence="1">Predicted protein</fullName>
    </submittedName>
</protein>
<proteinExistence type="evidence at transcript level"/>